<evidence type="ECO:0000256" key="8">
    <source>
        <dbReference type="PROSITE-ProRule" id="PRU01240"/>
    </source>
</evidence>
<evidence type="ECO:0000259" key="11">
    <source>
        <dbReference type="Pfam" id="PF05922"/>
    </source>
</evidence>
<dbReference type="PROSITE" id="PS00136">
    <property type="entry name" value="SUBTILASE_ASP"/>
    <property type="match status" value="1"/>
</dbReference>
<feature type="domain" description="PA" evidence="10">
    <location>
        <begin position="398"/>
        <end position="476"/>
    </location>
</feature>
<evidence type="ECO:0000256" key="4">
    <source>
        <dbReference type="ARBA" id="ARBA00022670"/>
    </source>
</evidence>
<evidence type="ECO:0000256" key="7">
    <source>
        <dbReference type="ARBA" id="ARBA00022825"/>
    </source>
</evidence>
<feature type="active site" description="Charge relay system" evidence="8">
    <location>
        <position position="557"/>
    </location>
</feature>
<comment type="caution">
    <text evidence="12">The sequence shown here is derived from an EMBL/GenBank/DDBJ whole genome shotgun (WGS) entry which is preliminary data.</text>
</comment>
<sequence length="749" mass="83549">MNKSSFKKLLVIFICTVFIFALSSEVIIAKEYFRTSNNNIESVEKLLKLDEDVDLNSSKKVNVIVHFDEKYVYEYIKDNDIKEKFIEEMNKNKVDEADIIKLYEKVFNGAVVSIPANRIKQLLKVPMIKNIYSDCEVKIKPLNTKSTLKENSKLTNSILMENINKLHGEGIKGKNIKIGILDTGIDYNHPEVKSSYKGGYDFIDNDNDPMETTYEQWKSSKAPEYDEKGENTYYTTHGTHVAGIIAGQGLKGQAALGAAPESEIYAYRVLGPYGVGTMESIISGVEKAVKDGMDILNLSLGIDVNDPLYPTSIAINNAVNLGTVVVAASGNNGSEPYTISTPGNSPLGITVGASNNDVIIPTVKGNFSSLHENSTLALLSKDKIQNLKVYNKKNLNVVYCGYGVKEDFNGKELKNSIALVRRGKNPLMEKGKNAKEKGAVFTIVINDNESENYIPMYFGESEDYSTIFTLPYKDGQAILSMIEERKVDFKISNFSKFEITKGVLLDFSSRGPVKDTYIIKPDIVAPGANILSSVPRYFKGKDMVNYEKAYEIESGTSMAAAYVTGVAALILDKNPDYSPYDVKAALMNTASDLEYNYSVYEIGSGMINPYRAVHSKIKFQILDKTTSLNENHEKIQIESMTSSLNFNENIKNQTGRTKNIKISNNSALNKEFKIDIKSLKNKEGNIVKYNELIHMDESVVINSMESKVMAINLDVVESSSSDYYEGYIIFTNKNDLSERYQIPFAYIKG</sequence>
<feature type="active site" description="Charge relay system" evidence="8">
    <location>
        <position position="182"/>
    </location>
</feature>
<dbReference type="InterPro" id="IPR023827">
    <property type="entry name" value="Peptidase_S8_Asp-AS"/>
</dbReference>
<name>A0ABR8YTW0_9CLOT</name>
<dbReference type="EMBL" id="JACSQB010000083">
    <property type="protein sequence ID" value="MBD8047629.1"/>
    <property type="molecule type" value="Genomic_DNA"/>
</dbReference>
<keyword evidence="6 8" id="KW-0378">Hydrolase</keyword>
<dbReference type="Pfam" id="PF00082">
    <property type="entry name" value="Peptidase_S8"/>
    <property type="match status" value="1"/>
</dbReference>
<dbReference type="Pfam" id="PF02225">
    <property type="entry name" value="PA"/>
    <property type="match status" value="1"/>
</dbReference>
<feature type="domain" description="Peptidase S8/S53" evidence="9">
    <location>
        <begin position="173"/>
        <end position="605"/>
    </location>
</feature>
<protein>
    <submittedName>
        <fullName evidence="12">S8 family serine peptidase</fullName>
    </submittedName>
</protein>
<keyword evidence="3" id="KW-0964">Secreted</keyword>
<dbReference type="Gene3D" id="3.40.50.200">
    <property type="entry name" value="Peptidase S8/S53 domain"/>
    <property type="match status" value="1"/>
</dbReference>
<evidence type="ECO:0000256" key="2">
    <source>
        <dbReference type="ARBA" id="ARBA00022512"/>
    </source>
</evidence>
<dbReference type="InterPro" id="IPR000209">
    <property type="entry name" value="Peptidase_S8/S53_dom"/>
</dbReference>
<dbReference type="InterPro" id="IPR036852">
    <property type="entry name" value="Peptidase_S8/S53_dom_sf"/>
</dbReference>
<dbReference type="InterPro" id="IPR022398">
    <property type="entry name" value="Peptidase_S8_His-AS"/>
</dbReference>
<dbReference type="PROSITE" id="PS00137">
    <property type="entry name" value="SUBTILASE_HIS"/>
    <property type="match status" value="1"/>
</dbReference>
<feature type="active site" description="Charge relay system" evidence="8">
    <location>
        <position position="237"/>
    </location>
</feature>
<dbReference type="SUPFAM" id="SSF52743">
    <property type="entry name" value="Subtilisin-like"/>
    <property type="match status" value="1"/>
</dbReference>
<evidence type="ECO:0000313" key="13">
    <source>
        <dbReference type="Proteomes" id="UP000627166"/>
    </source>
</evidence>
<evidence type="ECO:0000259" key="10">
    <source>
        <dbReference type="Pfam" id="PF02225"/>
    </source>
</evidence>
<dbReference type="PANTHER" id="PTHR43806">
    <property type="entry name" value="PEPTIDASE S8"/>
    <property type="match status" value="1"/>
</dbReference>
<evidence type="ECO:0000313" key="12">
    <source>
        <dbReference type="EMBL" id="MBD8047629.1"/>
    </source>
</evidence>
<accession>A0ABR8YTW0</accession>
<keyword evidence="5" id="KW-0732">Signal</keyword>
<gene>
    <name evidence="12" type="ORF">H9637_11360</name>
</gene>
<dbReference type="InterPro" id="IPR003137">
    <property type="entry name" value="PA_domain"/>
</dbReference>
<evidence type="ECO:0000259" key="9">
    <source>
        <dbReference type="Pfam" id="PF00082"/>
    </source>
</evidence>
<dbReference type="PANTHER" id="PTHR43806:SF65">
    <property type="entry name" value="SERINE PROTEASE APRX"/>
    <property type="match status" value="1"/>
</dbReference>
<dbReference type="SUPFAM" id="SSF52025">
    <property type="entry name" value="PA domain"/>
    <property type="match status" value="1"/>
</dbReference>
<dbReference type="PRINTS" id="PR00723">
    <property type="entry name" value="SUBTILISIN"/>
</dbReference>
<dbReference type="InterPro" id="IPR046450">
    <property type="entry name" value="PA_dom_sf"/>
</dbReference>
<keyword evidence="2" id="KW-0134">Cell wall</keyword>
<keyword evidence="7 8" id="KW-0720">Serine protease</keyword>
<dbReference type="RefSeq" id="WP_191740597.1">
    <property type="nucleotide sequence ID" value="NZ_JACSQB010000083.1"/>
</dbReference>
<comment type="similarity">
    <text evidence="1 8">Belongs to the peptidase S8 family.</text>
</comment>
<dbReference type="Gene3D" id="3.50.30.30">
    <property type="match status" value="1"/>
</dbReference>
<dbReference type="InterPro" id="IPR050131">
    <property type="entry name" value="Peptidase_S8_subtilisin-like"/>
</dbReference>
<dbReference type="CDD" id="cd07474">
    <property type="entry name" value="Peptidases_S8_subtilisin_Vpr-like"/>
    <property type="match status" value="1"/>
</dbReference>
<evidence type="ECO:0000256" key="1">
    <source>
        <dbReference type="ARBA" id="ARBA00011073"/>
    </source>
</evidence>
<feature type="domain" description="Inhibitor I9" evidence="11">
    <location>
        <begin position="63"/>
        <end position="139"/>
    </location>
</feature>
<evidence type="ECO:0000256" key="5">
    <source>
        <dbReference type="ARBA" id="ARBA00022729"/>
    </source>
</evidence>
<dbReference type="Pfam" id="PF05922">
    <property type="entry name" value="Inhibitor_I9"/>
    <property type="match status" value="1"/>
</dbReference>
<keyword evidence="4 8" id="KW-0645">Protease</keyword>
<dbReference type="InterPro" id="IPR015500">
    <property type="entry name" value="Peptidase_S8_subtilisin-rel"/>
</dbReference>
<reference evidence="12 13" key="1">
    <citation type="submission" date="2020-08" db="EMBL/GenBank/DDBJ databases">
        <title>A Genomic Blueprint of the Chicken Gut Microbiome.</title>
        <authorList>
            <person name="Gilroy R."/>
            <person name="Ravi A."/>
            <person name="Getino M."/>
            <person name="Pursley I."/>
            <person name="Horton D.L."/>
            <person name="Alikhan N.-F."/>
            <person name="Baker D."/>
            <person name="Gharbi K."/>
            <person name="Hall N."/>
            <person name="Watson M."/>
            <person name="Adriaenssens E.M."/>
            <person name="Foster-Nyarko E."/>
            <person name="Jarju S."/>
            <person name="Secka A."/>
            <person name="Antonio M."/>
            <person name="Oren A."/>
            <person name="Chaudhuri R."/>
            <person name="La Ragione R.M."/>
            <person name="Hildebrand F."/>
            <person name="Pallen M.J."/>
        </authorList>
    </citation>
    <scope>NUCLEOTIDE SEQUENCE [LARGE SCALE GENOMIC DNA]</scope>
    <source>
        <strain evidence="12 13">N37</strain>
    </source>
</reference>
<dbReference type="InterPro" id="IPR034213">
    <property type="entry name" value="S8_Vpr-like"/>
</dbReference>
<keyword evidence="13" id="KW-1185">Reference proteome</keyword>
<dbReference type="InterPro" id="IPR010259">
    <property type="entry name" value="S8pro/Inhibitor_I9"/>
</dbReference>
<dbReference type="Proteomes" id="UP000627166">
    <property type="component" value="Unassembled WGS sequence"/>
</dbReference>
<organism evidence="12 13">
    <name type="scientific">Clostridium faecium</name>
    <dbReference type="NCBI Taxonomy" id="2762223"/>
    <lineage>
        <taxon>Bacteria</taxon>
        <taxon>Bacillati</taxon>
        <taxon>Bacillota</taxon>
        <taxon>Clostridia</taxon>
        <taxon>Eubacteriales</taxon>
        <taxon>Clostridiaceae</taxon>
        <taxon>Clostridium</taxon>
    </lineage>
</organism>
<proteinExistence type="inferred from homology"/>
<evidence type="ECO:0000256" key="3">
    <source>
        <dbReference type="ARBA" id="ARBA00022525"/>
    </source>
</evidence>
<dbReference type="PROSITE" id="PS51892">
    <property type="entry name" value="SUBTILASE"/>
    <property type="match status" value="1"/>
</dbReference>
<evidence type="ECO:0000256" key="6">
    <source>
        <dbReference type="ARBA" id="ARBA00022801"/>
    </source>
</evidence>